<reference evidence="3" key="1">
    <citation type="submission" date="2017-04" db="EMBL/GenBank/DDBJ databases">
        <authorList>
            <person name="Varghese N."/>
            <person name="Submissions S."/>
        </authorList>
    </citation>
    <scope>NUCLEOTIDE SEQUENCE [LARGE SCALE GENOMIC DNA]</scope>
    <source>
        <strain evidence="3">VDS</strain>
    </source>
</reference>
<feature type="compositionally biased region" description="Basic and acidic residues" evidence="1">
    <location>
        <begin position="221"/>
        <end position="242"/>
    </location>
</feature>
<feature type="compositionally biased region" description="Basic and acidic residues" evidence="1">
    <location>
        <begin position="158"/>
        <end position="169"/>
    </location>
</feature>
<dbReference type="EMBL" id="FXAR01000001">
    <property type="protein sequence ID" value="SMG05685.1"/>
    <property type="molecule type" value="Genomic_DNA"/>
</dbReference>
<evidence type="ECO:0000313" key="2">
    <source>
        <dbReference type="EMBL" id="SMG05685.1"/>
    </source>
</evidence>
<feature type="region of interest" description="Disordered" evidence="1">
    <location>
        <begin position="1"/>
        <end position="45"/>
    </location>
</feature>
<dbReference type="Proteomes" id="UP000193309">
    <property type="component" value="Unassembled WGS sequence"/>
</dbReference>
<feature type="compositionally biased region" description="Low complexity" evidence="1">
    <location>
        <begin position="174"/>
        <end position="194"/>
    </location>
</feature>
<proteinExistence type="predicted"/>
<protein>
    <submittedName>
        <fullName evidence="2">Uncharacterized protein</fullName>
    </submittedName>
</protein>
<dbReference type="OrthoDB" id="4578793at2"/>
<dbReference type="RefSeq" id="WP_085548258.1">
    <property type="nucleotide sequence ID" value="NZ_FXAR01000001.1"/>
</dbReference>
<keyword evidence="3" id="KW-1185">Reference proteome</keyword>
<dbReference type="AlphaFoldDB" id="A0A1X7HWJ6"/>
<evidence type="ECO:0000313" key="3">
    <source>
        <dbReference type="Proteomes" id="UP000193309"/>
    </source>
</evidence>
<sequence>MTDYRDPTASDQARDEAHRVADNARHAAEDVAGSAKREARQVAGEATDQIRALYDNALHEAMGHASTQQEKLAGQSRLVSDDLQRISRGERPESDLVNQVLGTVSSRVEKFTTDLETKSPEDLLRDVRRFAARRPGTFLAVAAGVGLVAGRLTRGLRDREDEHEFDGRYRVPSAPGAYGPPATPGAPQQTTTPYPEGPHPIDPDPVSSFDQFPETSGPAVDRLHDTPSRHPFTDVDLPEERR</sequence>
<feature type="compositionally biased region" description="Basic and acidic residues" evidence="1">
    <location>
        <begin position="1"/>
        <end position="40"/>
    </location>
</feature>
<evidence type="ECO:0000256" key="1">
    <source>
        <dbReference type="SAM" id="MobiDB-lite"/>
    </source>
</evidence>
<gene>
    <name evidence="2" type="ORF">SAMN06295981_0041</name>
</gene>
<feature type="region of interest" description="Disordered" evidence="1">
    <location>
        <begin position="158"/>
        <end position="242"/>
    </location>
</feature>
<dbReference type="STRING" id="1610489.SAMN06295981_0041"/>
<name>A0A1X7HWJ6_9CORY</name>
<accession>A0A1X7HWJ6</accession>
<organism evidence="2 3">
    <name type="scientific">Corynebacterium pollutisoli</name>
    <dbReference type="NCBI Taxonomy" id="1610489"/>
    <lineage>
        <taxon>Bacteria</taxon>
        <taxon>Bacillati</taxon>
        <taxon>Actinomycetota</taxon>
        <taxon>Actinomycetes</taxon>
        <taxon>Mycobacteriales</taxon>
        <taxon>Corynebacteriaceae</taxon>
        <taxon>Corynebacterium</taxon>
    </lineage>
</organism>